<evidence type="ECO:0000313" key="6">
    <source>
        <dbReference type="Proteomes" id="UP000594961"/>
    </source>
</evidence>
<dbReference type="PANTHER" id="PTHR30590:SF3">
    <property type="entry name" value="HYPOTHETICAL MEMBRANE SPANNING PROTEIN"/>
    <property type="match status" value="1"/>
</dbReference>
<organism evidence="5 6">
    <name type="scientific">Trueperella pecoris</name>
    <dbReference type="NCBI Taxonomy" id="2733571"/>
    <lineage>
        <taxon>Bacteria</taxon>
        <taxon>Bacillati</taxon>
        <taxon>Actinomycetota</taxon>
        <taxon>Actinomycetes</taxon>
        <taxon>Actinomycetales</taxon>
        <taxon>Actinomycetaceae</taxon>
        <taxon>Trueperella</taxon>
    </lineage>
</organism>
<protein>
    <submittedName>
        <fullName evidence="5">DUF1624 domain-containing protein</fullName>
    </submittedName>
</protein>
<feature type="transmembrane region" description="Helical" evidence="2">
    <location>
        <begin position="95"/>
        <end position="115"/>
    </location>
</feature>
<keyword evidence="2" id="KW-0812">Transmembrane</keyword>
<feature type="compositionally biased region" description="Low complexity" evidence="1">
    <location>
        <begin position="13"/>
        <end position="33"/>
    </location>
</feature>
<feature type="region of interest" description="Disordered" evidence="1">
    <location>
        <begin position="420"/>
        <end position="446"/>
    </location>
</feature>
<accession>A0A7M1R0W3</accession>
<feature type="domain" description="DUF418" evidence="3">
    <location>
        <begin position="315"/>
        <end position="402"/>
    </location>
</feature>
<feature type="transmembrane region" description="Helical" evidence="2">
    <location>
        <begin position="311"/>
        <end position="328"/>
    </location>
</feature>
<dbReference type="RefSeq" id="WP_197553255.1">
    <property type="nucleotide sequence ID" value="NZ_CP063212.1"/>
</dbReference>
<evidence type="ECO:0000313" key="5">
    <source>
        <dbReference type="EMBL" id="QOR47773.1"/>
    </source>
</evidence>
<dbReference type="Pfam" id="PF07786">
    <property type="entry name" value="HGSNAT_cat"/>
    <property type="match status" value="1"/>
</dbReference>
<sequence>MSTAFTTPSGHHAPAQTATAETAPAPSSAPGTALQETNRGPAGSPRGTARRYTGRIRGIDVARGLAILGMIWAHVRPAPDEWGTIAHFLSEIPSGRSSALFALLAGISLAILTGRNVHYTGDQRRHAQLRIAGRAVALLGFAAFLNVFSSMIAVILGFYAAWFLFALPLVGWSARKLAVAAGVVALLGPQVMIAFNYLLTTAELYDVGGPNGFLIDVVSMGTYPGLAYMAYVLGGMAIGRTDLTSSLVRGRLFVGGLVLAVLGYGTAALATHTFAKPLAQDVDLLPEFSPIAPQAWDFFAADPHIHTTTEVLGNLGVGFVVLAVCLWLSSLARHVLYPIAAVGSMSLTAYVGHAFGLHFKQDWLFAESIVPFLVVAGLVVAFCTIWALLPFRRGPLEWVMYRFSQWFALPDAVRPAAPAAEPATGPLVTSPAAPIDPADGTGGRAS</sequence>
<evidence type="ECO:0000259" key="4">
    <source>
        <dbReference type="Pfam" id="PF07786"/>
    </source>
</evidence>
<evidence type="ECO:0000256" key="2">
    <source>
        <dbReference type="SAM" id="Phobius"/>
    </source>
</evidence>
<dbReference type="InterPro" id="IPR012429">
    <property type="entry name" value="HGSNAT_cat"/>
</dbReference>
<feature type="transmembrane region" description="Helical" evidence="2">
    <location>
        <begin position="335"/>
        <end position="357"/>
    </location>
</feature>
<feature type="transmembrane region" description="Helical" evidence="2">
    <location>
        <begin position="252"/>
        <end position="275"/>
    </location>
</feature>
<feature type="transmembrane region" description="Helical" evidence="2">
    <location>
        <begin position="127"/>
        <end position="145"/>
    </location>
</feature>
<feature type="domain" description="Heparan-alpha-glucosaminide N-acetyltransferase catalytic" evidence="4">
    <location>
        <begin position="55"/>
        <end position="243"/>
    </location>
</feature>
<feature type="transmembrane region" description="Helical" evidence="2">
    <location>
        <begin position="211"/>
        <end position="231"/>
    </location>
</feature>
<feature type="transmembrane region" description="Helical" evidence="2">
    <location>
        <begin position="369"/>
        <end position="391"/>
    </location>
</feature>
<dbReference type="Proteomes" id="UP000594961">
    <property type="component" value="Chromosome"/>
</dbReference>
<dbReference type="InterPro" id="IPR007349">
    <property type="entry name" value="DUF418"/>
</dbReference>
<reference evidence="5 6" key="1">
    <citation type="submission" date="2020-10" db="EMBL/GenBank/DDBJ databases">
        <title>Trueperella pecoris sp. nov. isolated from bovine and porcine specimens.</title>
        <authorList>
            <person name="Schoenecker L."/>
            <person name="Schnydrig P."/>
            <person name="Brodard I."/>
            <person name="Thomann A."/>
            <person name="Hemphill A."/>
            <person name="Rodriguez-Campos S."/>
            <person name="Perreten V."/>
            <person name="Jores J."/>
            <person name="Kittl S."/>
        </authorList>
    </citation>
    <scope>NUCLEOTIDE SEQUENCE [LARGE SCALE GENOMIC DNA]</scope>
    <source>
        <strain evidence="5 6">19OD0592</strain>
    </source>
</reference>
<proteinExistence type="predicted"/>
<gene>
    <name evidence="5" type="ORF">INS90_00195</name>
</gene>
<dbReference type="PANTHER" id="PTHR30590">
    <property type="entry name" value="INNER MEMBRANE PROTEIN"/>
    <property type="match status" value="1"/>
</dbReference>
<feature type="region of interest" description="Disordered" evidence="1">
    <location>
        <begin position="1"/>
        <end position="50"/>
    </location>
</feature>
<keyword evidence="2" id="KW-0472">Membrane</keyword>
<feature type="transmembrane region" description="Helical" evidence="2">
    <location>
        <begin position="151"/>
        <end position="170"/>
    </location>
</feature>
<name>A0A7M1R0W3_9ACTO</name>
<dbReference type="AlphaFoldDB" id="A0A7M1R0W3"/>
<dbReference type="Pfam" id="PF04235">
    <property type="entry name" value="DUF418"/>
    <property type="match status" value="1"/>
</dbReference>
<feature type="transmembrane region" description="Helical" evidence="2">
    <location>
        <begin position="177"/>
        <end position="199"/>
    </location>
</feature>
<dbReference type="InterPro" id="IPR052529">
    <property type="entry name" value="Bact_Transport_Assoc"/>
</dbReference>
<evidence type="ECO:0000259" key="3">
    <source>
        <dbReference type="Pfam" id="PF04235"/>
    </source>
</evidence>
<evidence type="ECO:0000256" key="1">
    <source>
        <dbReference type="SAM" id="MobiDB-lite"/>
    </source>
</evidence>
<keyword evidence="2" id="KW-1133">Transmembrane helix</keyword>
<dbReference type="EMBL" id="CP063212">
    <property type="protein sequence ID" value="QOR47773.1"/>
    <property type="molecule type" value="Genomic_DNA"/>
</dbReference>